<name>A0AA39X9A3_9PEZI</name>
<proteinExistence type="predicted"/>
<protein>
    <submittedName>
        <fullName evidence="1">Uncharacterized protein</fullName>
    </submittedName>
</protein>
<keyword evidence="2" id="KW-1185">Reference proteome</keyword>
<gene>
    <name evidence="1" type="ORF">B0T17DRAFT_187753</name>
</gene>
<sequence>MEQSHCLSSHFCEVGLYRPRGPVTFVLRQRLLGSVFPFKSTLLPVPSNKGLLKRTASGKVPFSLPDMDMA</sequence>
<comment type="caution">
    <text evidence="1">The sequence shown here is derived from an EMBL/GenBank/DDBJ whole genome shotgun (WGS) entry which is preliminary data.</text>
</comment>
<dbReference type="AlphaFoldDB" id="A0AA39X9A3"/>
<organism evidence="1 2">
    <name type="scientific">Bombardia bombarda</name>
    <dbReference type="NCBI Taxonomy" id="252184"/>
    <lineage>
        <taxon>Eukaryota</taxon>
        <taxon>Fungi</taxon>
        <taxon>Dikarya</taxon>
        <taxon>Ascomycota</taxon>
        <taxon>Pezizomycotina</taxon>
        <taxon>Sordariomycetes</taxon>
        <taxon>Sordariomycetidae</taxon>
        <taxon>Sordariales</taxon>
        <taxon>Lasiosphaeriaceae</taxon>
        <taxon>Bombardia</taxon>
    </lineage>
</organism>
<evidence type="ECO:0000313" key="2">
    <source>
        <dbReference type="Proteomes" id="UP001174934"/>
    </source>
</evidence>
<dbReference type="EMBL" id="JAULSR010000002">
    <property type="protein sequence ID" value="KAK0629486.1"/>
    <property type="molecule type" value="Genomic_DNA"/>
</dbReference>
<reference evidence="1" key="1">
    <citation type="submission" date="2023-06" db="EMBL/GenBank/DDBJ databases">
        <title>Genome-scale phylogeny and comparative genomics of the fungal order Sordariales.</title>
        <authorList>
            <consortium name="Lawrence Berkeley National Laboratory"/>
            <person name="Hensen N."/>
            <person name="Bonometti L."/>
            <person name="Westerberg I."/>
            <person name="Brannstrom I.O."/>
            <person name="Guillou S."/>
            <person name="Cros-Aarteil S."/>
            <person name="Calhoun S."/>
            <person name="Haridas S."/>
            <person name="Kuo A."/>
            <person name="Mondo S."/>
            <person name="Pangilinan J."/>
            <person name="Riley R."/>
            <person name="LaButti K."/>
            <person name="Andreopoulos B."/>
            <person name="Lipzen A."/>
            <person name="Chen C."/>
            <person name="Yanf M."/>
            <person name="Daum C."/>
            <person name="Ng V."/>
            <person name="Clum A."/>
            <person name="Steindorff A."/>
            <person name="Ohm R."/>
            <person name="Martin F."/>
            <person name="Silar P."/>
            <person name="Natvig D."/>
            <person name="Lalanne C."/>
            <person name="Gautier V."/>
            <person name="Ament-velasquez S.L."/>
            <person name="Kruys A."/>
            <person name="Hutchinson M.I."/>
            <person name="Powell A.J."/>
            <person name="Barry K."/>
            <person name="Miller A.N."/>
            <person name="Grigoriev I.V."/>
            <person name="Debuchy R."/>
            <person name="Gladieux P."/>
            <person name="Thoren M.H."/>
            <person name="Johannesson H."/>
        </authorList>
    </citation>
    <scope>NUCLEOTIDE SEQUENCE</scope>
    <source>
        <strain evidence="1">SMH3391-2</strain>
    </source>
</reference>
<evidence type="ECO:0000313" key="1">
    <source>
        <dbReference type="EMBL" id="KAK0629486.1"/>
    </source>
</evidence>
<dbReference type="Proteomes" id="UP001174934">
    <property type="component" value="Unassembled WGS sequence"/>
</dbReference>
<accession>A0AA39X9A3</accession>